<sequence length="401" mass="44437">MAVIEHETITQQYGTARLWRLLTYVLAPVVIVGFLIGAYFMVREDPTDKNPPALSYGLAAVLLGFAGLFAYGLLDVIRWRLIITPTRIISAGAFRTRELALNNIRGFRTDENYTRVLPRWEGQPAIKIGYTTEDYAGLQQWLAQHYPDLDVEQEQESEAAILADTRLGADAMERADRLAAARRTATVLNWLSGGVAAWLLFRPQPYAWAVGAALAVPLVAVAALWRHPGVLRVDENKNSAYPSIAWALLLPSLALLWRSATDVQLVAYSPLWPRVGTVAATMVVLLIAGNRYFLRQRTARLNTIVAAVICGLFYSYGATVAANAAFDQATGTLYHPRVQGKHVSSGKTTTHYLTVEPWGSFHQPDDVVVSSRYYRRTPPGATVTIRLSPGWLGIPWYQVVE</sequence>
<feature type="transmembrane region" description="Helical" evidence="1">
    <location>
        <begin position="271"/>
        <end position="289"/>
    </location>
</feature>
<feature type="transmembrane region" description="Helical" evidence="1">
    <location>
        <begin position="239"/>
        <end position="259"/>
    </location>
</feature>
<keyword evidence="1" id="KW-1133">Transmembrane helix</keyword>
<accession>A0A431U8U8</accession>
<dbReference type="Proteomes" id="UP000282184">
    <property type="component" value="Unassembled WGS sequence"/>
</dbReference>
<protein>
    <submittedName>
        <fullName evidence="2">Uncharacterized protein</fullName>
    </submittedName>
</protein>
<comment type="caution">
    <text evidence="2">The sequence shown here is derived from an EMBL/GenBank/DDBJ whole genome shotgun (WGS) entry which is preliminary data.</text>
</comment>
<evidence type="ECO:0000256" key="1">
    <source>
        <dbReference type="SAM" id="Phobius"/>
    </source>
</evidence>
<dbReference type="OrthoDB" id="5936019at2"/>
<proteinExistence type="predicted"/>
<dbReference type="EMBL" id="RXOF01000001">
    <property type="protein sequence ID" value="RTQ53246.1"/>
    <property type="molecule type" value="Genomic_DNA"/>
</dbReference>
<reference evidence="2 3" key="1">
    <citation type="submission" date="2018-12" db="EMBL/GenBank/DDBJ databases">
        <title>Hymenobacter gummosus sp. nov., isolated from a spring.</title>
        <authorList>
            <person name="Nie L."/>
        </authorList>
    </citation>
    <scope>NUCLEOTIDE SEQUENCE [LARGE SCALE GENOMIC DNA]</scope>
    <source>
        <strain evidence="2 3">KCTC 52166</strain>
    </source>
</reference>
<keyword evidence="1" id="KW-0472">Membrane</keyword>
<feature type="transmembrane region" description="Helical" evidence="1">
    <location>
        <begin position="207"/>
        <end position="227"/>
    </location>
</feature>
<evidence type="ECO:0000313" key="2">
    <source>
        <dbReference type="EMBL" id="RTQ53246.1"/>
    </source>
</evidence>
<feature type="transmembrane region" description="Helical" evidence="1">
    <location>
        <begin position="54"/>
        <end position="74"/>
    </location>
</feature>
<feature type="transmembrane region" description="Helical" evidence="1">
    <location>
        <begin position="184"/>
        <end position="201"/>
    </location>
</feature>
<dbReference type="RefSeq" id="WP_126691172.1">
    <property type="nucleotide sequence ID" value="NZ_RXOF01000001.1"/>
</dbReference>
<organism evidence="2 3">
    <name type="scientific">Hymenobacter gummosus</name>
    <dbReference type="NCBI Taxonomy" id="1776032"/>
    <lineage>
        <taxon>Bacteria</taxon>
        <taxon>Pseudomonadati</taxon>
        <taxon>Bacteroidota</taxon>
        <taxon>Cytophagia</taxon>
        <taxon>Cytophagales</taxon>
        <taxon>Hymenobacteraceae</taxon>
        <taxon>Hymenobacter</taxon>
    </lineage>
</organism>
<dbReference type="AlphaFoldDB" id="A0A431U8U8"/>
<keyword evidence="1" id="KW-0812">Transmembrane</keyword>
<evidence type="ECO:0000313" key="3">
    <source>
        <dbReference type="Proteomes" id="UP000282184"/>
    </source>
</evidence>
<name>A0A431U8U8_9BACT</name>
<keyword evidence="3" id="KW-1185">Reference proteome</keyword>
<feature type="transmembrane region" description="Helical" evidence="1">
    <location>
        <begin position="301"/>
        <end position="326"/>
    </location>
</feature>
<gene>
    <name evidence="2" type="ORF">EJV47_00455</name>
</gene>
<feature type="transmembrane region" description="Helical" evidence="1">
    <location>
        <begin position="21"/>
        <end position="42"/>
    </location>
</feature>